<comment type="caution">
    <text evidence="8">The sequence shown here is derived from an EMBL/GenBank/DDBJ whole genome shotgun (WGS) entry which is preliminary data.</text>
</comment>
<gene>
    <name evidence="8" type="ORF">DFJ64_2516</name>
</gene>
<dbReference type="InterPro" id="IPR007627">
    <property type="entry name" value="RNA_pol_sigma70_r2"/>
</dbReference>
<dbReference type="Pfam" id="PF04542">
    <property type="entry name" value="Sigma70_r2"/>
    <property type="match status" value="1"/>
</dbReference>
<organism evidence="8 9">
    <name type="scientific">Thermasporomyces composti</name>
    <dbReference type="NCBI Taxonomy" id="696763"/>
    <lineage>
        <taxon>Bacteria</taxon>
        <taxon>Bacillati</taxon>
        <taxon>Actinomycetota</taxon>
        <taxon>Actinomycetes</taxon>
        <taxon>Propionibacteriales</taxon>
        <taxon>Nocardioidaceae</taxon>
        <taxon>Thermasporomyces</taxon>
    </lineage>
</organism>
<accession>A0A3D9VA92</accession>
<evidence type="ECO:0000256" key="3">
    <source>
        <dbReference type="ARBA" id="ARBA00023082"/>
    </source>
</evidence>
<dbReference type="InterPro" id="IPR013325">
    <property type="entry name" value="RNA_pol_sigma_r2"/>
</dbReference>
<dbReference type="AlphaFoldDB" id="A0A3D9VA92"/>
<dbReference type="InterPro" id="IPR014298">
    <property type="entry name" value="BldN-like"/>
</dbReference>
<dbReference type="SUPFAM" id="SSF88659">
    <property type="entry name" value="Sigma3 and sigma4 domains of RNA polymerase sigma factors"/>
    <property type="match status" value="1"/>
</dbReference>
<feature type="domain" description="RNA polymerase sigma factor 70 region 4 type 2" evidence="7">
    <location>
        <begin position="233"/>
        <end position="284"/>
    </location>
</feature>
<proteinExistence type="inferred from homology"/>
<feature type="compositionally biased region" description="Polar residues" evidence="5">
    <location>
        <begin position="1"/>
        <end position="24"/>
    </location>
</feature>
<dbReference type="GO" id="GO:0016987">
    <property type="term" value="F:sigma factor activity"/>
    <property type="evidence" value="ECO:0007669"/>
    <property type="project" value="UniProtKB-KW"/>
</dbReference>
<name>A0A3D9VA92_THECX</name>
<dbReference type="Pfam" id="PF08281">
    <property type="entry name" value="Sigma70_r4_2"/>
    <property type="match status" value="1"/>
</dbReference>
<dbReference type="PANTHER" id="PTHR43133:SF57">
    <property type="entry name" value="RNA POLYMERASE SIGMA-70 FACTOR"/>
    <property type="match status" value="1"/>
</dbReference>
<dbReference type="SUPFAM" id="SSF88946">
    <property type="entry name" value="Sigma2 domain of RNA polymerase sigma factors"/>
    <property type="match status" value="1"/>
</dbReference>
<keyword evidence="9" id="KW-1185">Reference proteome</keyword>
<dbReference type="InterPro" id="IPR039425">
    <property type="entry name" value="RNA_pol_sigma-70-like"/>
</dbReference>
<protein>
    <submittedName>
        <fullName evidence="8">RNA polymerase sigma-70 factor (ECF subfamily)</fullName>
    </submittedName>
</protein>
<sequence length="294" mass="32385">MPSVGQKSVWSGGREQTLTPQTERPITADREGVAELFALLRALLEGATASAHPVPAGAVVADDRTCPSWPHTTGGCPDDTRLLQASHQETAEARPASLSFHRAGVRTEQETTQDPRIVALVELAKDGDAEAFGQLYDHYVSTIYRYIYYRVGTHALAEDLTSETFFRALRALSSFRWQGRDFGAWLVTIARNLVTDHFKSGRFRLEVATGEILDYDLAADGPEDDVLATLTNEELVKAVRKLKPDQQECLVLRFLNGLSVAETAQVLSKSEGAVKQLQLRAVRNLAKLLPKGIR</sequence>
<dbReference type="CDD" id="cd06171">
    <property type="entry name" value="Sigma70_r4"/>
    <property type="match status" value="1"/>
</dbReference>
<evidence type="ECO:0000313" key="9">
    <source>
        <dbReference type="Proteomes" id="UP000256485"/>
    </source>
</evidence>
<evidence type="ECO:0000313" key="8">
    <source>
        <dbReference type="EMBL" id="REF37080.1"/>
    </source>
</evidence>
<evidence type="ECO:0000259" key="7">
    <source>
        <dbReference type="Pfam" id="PF08281"/>
    </source>
</evidence>
<dbReference type="NCBIfam" id="TIGR02937">
    <property type="entry name" value="sigma70-ECF"/>
    <property type="match status" value="1"/>
</dbReference>
<reference evidence="8 9" key="1">
    <citation type="submission" date="2018-08" db="EMBL/GenBank/DDBJ databases">
        <title>Sequencing the genomes of 1000 actinobacteria strains.</title>
        <authorList>
            <person name="Klenk H.-P."/>
        </authorList>
    </citation>
    <scope>NUCLEOTIDE SEQUENCE [LARGE SCALE GENOMIC DNA]</scope>
    <source>
        <strain evidence="8 9">DSM 22891</strain>
    </source>
</reference>
<keyword evidence="4" id="KW-0804">Transcription</keyword>
<evidence type="ECO:0000256" key="4">
    <source>
        <dbReference type="ARBA" id="ARBA00023163"/>
    </source>
</evidence>
<dbReference type="NCBIfam" id="TIGR02952">
    <property type="entry name" value="Sig70_famx2"/>
    <property type="match status" value="1"/>
</dbReference>
<dbReference type="Proteomes" id="UP000256485">
    <property type="component" value="Unassembled WGS sequence"/>
</dbReference>
<dbReference type="InterPro" id="IPR013324">
    <property type="entry name" value="RNA_pol_sigma_r3/r4-like"/>
</dbReference>
<feature type="region of interest" description="Disordered" evidence="5">
    <location>
        <begin position="1"/>
        <end position="29"/>
    </location>
</feature>
<dbReference type="GO" id="GO:0006352">
    <property type="term" value="P:DNA-templated transcription initiation"/>
    <property type="evidence" value="ECO:0007669"/>
    <property type="project" value="InterPro"/>
</dbReference>
<dbReference type="EMBL" id="QTUC01000001">
    <property type="protein sequence ID" value="REF37080.1"/>
    <property type="molecule type" value="Genomic_DNA"/>
</dbReference>
<evidence type="ECO:0000256" key="5">
    <source>
        <dbReference type="SAM" id="MobiDB-lite"/>
    </source>
</evidence>
<evidence type="ECO:0000256" key="2">
    <source>
        <dbReference type="ARBA" id="ARBA00023015"/>
    </source>
</evidence>
<dbReference type="GO" id="GO:0003677">
    <property type="term" value="F:DNA binding"/>
    <property type="evidence" value="ECO:0007669"/>
    <property type="project" value="InterPro"/>
</dbReference>
<evidence type="ECO:0000259" key="6">
    <source>
        <dbReference type="Pfam" id="PF04542"/>
    </source>
</evidence>
<feature type="domain" description="RNA polymerase sigma-70 region 2" evidence="6">
    <location>
        <begin position="135"/>
        <end position="202"/>
    </location>
</feature>
<comment type="similarity">
    <text evidence="1">Belongs to the sigma-70 factor family. ECF subfamily.</text>
</comment>
<keyword evidence="3" id="KW-0731">Sigma factor</keyword>
<dbReference type="InterPro" id="IPR013249">
    <property type="entry name" value="RNA_pol_sigma70_r4_t2"/>
</dbReference>
<dbReference type="Gene3D" id="1.10.1740.10">
    <property type="match status" value="1"/>
</dbReference>
<dbReference type="InterPro" id="IPR036388">
    <property type="entry name" value="WH-like_DNA-bd_sf"/>
</dbReference>
<dbReference type="PANTHER" id="PTHR43133">
    <property type="entry name" value="RNA POLYMERASE ECF-TYPE SIGMA FACTO"/>
    <property type="match status" value="1"/>
</dbReference>
<dbReference type="InterPro" id="IPR014284">
    <property type="entry name" value="RNA_pol_sigma-70_dom"/>
</dbReference>
<dbReference type="Gene3D" id="1.10.10.10">
    <property type="entry name" value="Winged helix-like DNA-binding domain superfamily/Winged helix DNA-binding domain"/>
    <property type="match status" value="1"/>
</dbReference>
<evidence type="ECO:0000256" key="1">
    <source>
        <dbReference type="ARBA" id="ARBA00010641"/>
    </source>
</evidence>
<keyword evidence="2" id="KW-0805">Transcription regulation</keyword>